<dbReference type="PANTHER" id="PTHR43884">
    <property type="entry name" value="ACYL-COA DEHYDROGENASE"/>
    <property type="match status" value="1"/>
</dbReference>
<evidence type="ECO:0000259" key="8">
    <source>
        <dbReference type="Pfam" id="PF02771"/>
    </source>
</evidence>
<dbReference type="RefSeq" id="WP_346759540.1">
    <property type="nucleotide sequence ID" value="NZ_JAUJEB010000004.1"/>
</dbReference>
<dbReference type="Pfam" id="PF00441">
    <property type="entry name" value="Acyl-CoA_dh_1"/>
    <property type="match status" value="1"/>
</dbReference>
<dbReference type="InterPro" id="IPR013786">
    <property type="entry name" value="AcylCoA_DH/ox_N"/>
</dbReference>
<accession>A0ABT8LBR5</accession>
<evidence type="ECO:0000313" key="10">
    <source>
        <dbReference type="Proteomes" id="UP001172083"/>
    </source>
</evidence>
<keyword evidence="5" id="KW-0560">Oxidoreductase</keyword>
<dbReference type="InterPro" id="IPR037069">
    <property type="entry name" value="AcylCoA_DH/ox_N_sf"/>
</dbReference>
<evidence type="ECO:0000256" key="1">
    <source>
        <dbReference type="ARBA" id="ARBA00001974"/>
    </source>
</evidence>
<feature type="domain" description="Acyl-CoA oxidase/dehydrogenase middle" evidence="7">
    <location>
        <begin position="124"/>
        <end position="219"/>
    </location>
</feature>
<name>A0ABT8LBR5_9BACT</name>
<dbReference type="InterPro" id="IPR006091">
    <property type="entry name" value="Acyl-CoA_Oxase/DH_mid-dom"/>
</dbReference>
<comment type="cofactor">
    <cofactor evidence="1 5">
        <name>FAD</name>
        <dbReference type="ChEBI" id="CHEBI:57692"/>
    </cofactor>
</comment>
<comment type="caution">
    <text evidence="9">The sequence shown here is derived from an EMBL/GenBank/DDBJ whole genome shotgun (WGS) entry which is preliminary data.</text>
</comment>
<protein>
    <submittedName>
        <fullName evidence="9">Acyl-CoA dehydrogenase family protein</fullName>
    </submittedName>
</protein>
<keyword evidence="3 5" id="KW-0285">Flavoprotein</keyword>
<evidence type="ECO:0000256" key="5">
    <source>
        <dbReference type="RuleBase" id="RU362125"/>
    </source>
</evidence>
<dbReference type="InterPro" id="IPR009100">
    <property type="entry name" value="AcylCoA_DH/oxidase_NM_dom_sf"/>
</dbReference>
<evidence type="ECO:0000259" key="6">
    <source>
        <dbReference type="Pfam" id="PF00441"/>
    </source>
</evidence>
<evidence type="ECO:0000256" key="3">
    <source>
        <dbReference type="ARBA" id="ARBA00022630"/>
    </source>
</evidence>
<dbReference type="EMBL" id="JAUJEB010000004">
    <property type="protein sequence ID" value="MDN5214205.1"/>
    <property type="molecule type" value="Genomic_DNA"/>
</dbReference>
<dbReference type="Proteomes" id="UP001172083">
    <property type="component" value="Unassembled WGS sequence"/>
</dbReference>
<dbReference type="Pfam" id="PF02771">
    <property type="entry name" value="Acyl-CoA_dh_N"/>
    <property type="match status" value="1"/>
</dbReference>
<dbReference type="Gene3D" id="1.20.140.10">
    <property type="entry name" value="Butyryl-CoA Dehydrogenase, subunit A, domain 3"/>
    <property type="match status" value="1"/>
</dbReference>
<feature type="domain" description="Acyl-CoA dehydrogenase/oxidase C-terminal" evidence="6">
    <location>
        <begin position="233"/>
        <end position="380"/>
    </location>
</feature>
<organism evidence="9 10">
    <name type="scientific">Agaribacillus aureus</name>
    <dbReference type="NCBI Taxonomy" id="3051825"/>
    <lineage>
        <taxon>Bacteria</taxon>
        <taxon>Pseudomonadati</taxon>
        <taxon>Bacteroidota</taxon>
        <taxon>Cytophagia</taxon>
        <taxon>Cytophagales</taxon>
        <taxon>Splendidivirgaceae</taxon>
        <taxon>Agaribacillus</taxon>
    </lineage>
</organism>
<evidence type="ECO:0000256" key="2">
    <source>
        <dbReference type="ARBA" id="ARBA00009347"/>
    </source>
</evidence>
<reference evidence="9" key="1">
    <citation type="submission" date="2023-06" db="EMBL/GenBank/DDBJ databases">
        <title>Genomic of Agaribacillus aureum.</title>
        <authorList>
            <person name="Wang G."/>
        </authorList>
    </citation>
    <scope>NUCLEOTIDE SEQUENCE</scope>
    <source>
        <strain evidence="9">BMA12</strain>
    </source>
</reference>
<dbReference type="Gene3D" id="2.40.110.10">
    <property type="entry name" value="Butyryl-CoA Dehydrogenase, subunit A, domain 2"/>
    <property type="match status" value="1"/>
</dbReference>
<evidence type="ECO:0000313" key="9">
    <source>
        <dbReference type="EMBL" id="MDN5214205.1"/>
    </source>
</evidence>
<dbReference type="SUPFAM" id="SSF56645">
    <property type="entry name" value="Acyl-CoA dehydrogenase NM domain-like"/>
    <property type="match status" value="1"/>
</dbReference>
<dbReference type="SUPFAM" id="SSF47203">
    <property type="entry name" value="Acyl-CoA dehydrogenase C-terminal domain-like"/>
    <property type="match status" value="1"/>
</dbReference>
<feature type="domain" description="Acyl-CoA dehydrogenase/oxidase N-terminal" evidence="8">
    <location>
        <begin position="8"/>
        <end position="119"/>
    </location>
</feature>
<dbReference type="Pfam" id="PF02770">
    <property type="entry name" value="Acyl-CoA_dh_M"/>
    <property type="match status" value="1"/>
</dbReference>
<evidence type="ECO:0000259" key="7">
    <source>
        <dbReference type="Pfam" id="PF02770"/>
    </source>
</evidence>
<gene>
    <name evidence="9" type="ORF">QQ020_19160</name>
</gene>
<dbReference type="InterPro" id="IPR046373">
    <property type="entry name" value="Acyl-CoA_Oxase/DH_mid-dom_sf"/>
</dbReference>
<keyword evidence="10" id="KW-1185">Reference proteome</keyword>
<evidence type="ECO:0000256" key="4">
    <source>
        <dbReference type="ARBA" id="ARBA00022827"/>
    </source>
</evidence>
<dbReference type="Gene3D" id="1.10.540.10">
    <property type="entry name" value="Acyl-CoA dehydrogenase/oxidase, N-terminal domain"/>
    <property type="match status" value="1"/>
</dbReference>
<keyword evidence="4 5" id="KW-0274">FAD</keyword>
<dbReference type="InterPro" id="IPR009075">
    <property type="entry name" value="AcylCo_DH/oxidase_C"/>
</dbReference>
<sequence length="386" mass="43014">MQPWEDPEIDKIKEEYYQLAIDHFSGNFAERDKTGDFSLERWKKAAEIGLLKMMMPTDFGGNEVPVTHVVAAIEGFGEACRDGGFVYALGNQLCGIQLTISQFASREMQETFLPEMISGNRLGAYGFTEETSGSDAYSMETTATEEGDSYRINGKKCYITNAPYADLAIVFAKTSPDRSPFSLTAFLVDMNTEGASHGREFEKIGLRTVRMGELVFDNVLVPKSNIIGRKGLGLRVLTESTGWERAVLISSALGPMNRGLKECIERVKTRNQFDKPIGSYQQISSKIANMVMRQRLSRQVIYDLASKLASGKSMHACAQDAAIAKLFVSDNFIQFEMDAMQIFGVRGYLLESFINQDLRDSLSFNIWSGTSETLRNTIAKFEGLPI</sequence>
<dbReference type="InterPro" id="IPR036250">
    <property type="entry name" value="AcylCo_DH-like_C"/>
</dbReference>
<proteinExistence type="inferred from homology"/>
<comment type="similarity">
    <text evidence="2 5">Belongs to the acyl-CoA dehydrogenase family.</text>
</comment>
<dbReference type="PANTHER" id="PTHR43884:SF12">
    <property type="entry name" value="ISOVALERYL-COA DEHYDROGENASE, MITOCHONDRIAL-RELATED"/>
    <property type="match status" value="1"/>
</dbReference>